<dbReference type="EMBL" id="VSSQ01004865">
    <property type="protein sequence ID" value="MPM26934.1"/>
    <property type="molecule type" value="Genomic_DNA"/>
</dbReference>
<comment type="caution">
    <text evidence="1">The sequence shown here is derived from an EMBL/GenBank/DDBJ whole genome shotgun (WGS) entry which is preliminary data.</text>
</comment>
<proteinExistence type="predicted"/>
<sequence>MNSVDLNHIEFNRLNERFYPAFQLARLLLEGQTVQLLAGGQRAFAFVFDMDRLFEQFIASFLQTYSRLILPEEWRDLPIELQGSISKRHMVLPIPSSEKPMFPLKPDIIIGFPGQPNLIIDTKNKALPLRQSYRAVAEGDAYQMLAYATQFHCRNILLLYPHTLGAEEFSPKVLMVEQTSIKIFVATLNLHQPLNQFYPLIPEFRNILFSTFSQVGSPSEVIWPV</sequence>
<dbReference type="PANTHER" id="PTHR38733">
    <property type="entry name" value="PROTEIN MCRC"/>
    <property type="match status" value="1"/>
</dbReference>
<gene>
    <name evidence="1" type="ORF">SDC9_73439</name>
</gene>
<reference evidence="1" key="1">
    <citation type="submission" date="2019-08" db="EMBL/GenBank/DDBJ databases">
        <authorList>
            <person name="Kucharzyk K."/>
            <person name="Murdoch R.W."/>
            <person name="Higgins S."/>
            <person name="Loffler F."/>
        </authorList>
    </citation>
    <scope>NUCLEOTIDE SEQUENCE</scope>
</reference>
<dbReference type="AlphaFoldDB" id="A0A644YLE5"/>
<name>A0A644YLE5_9ZZZZ</name>
<organism evidence="1">
    <name type="scientific">bioreactor metagenome</name>
    <dbReference type="NCBI Taxonomy" id="1076179"/>
    <lineage>
        <taxon>unclassified sequences</taxon>
        <taxon>metagenomes</taxon>
        <taxon>ecological metagenomes</taxon>
    </lineage>
</organism>
<dbReference type="Pfam" id="PF10117">
    <property type="entry name" value="McrBC"/>
    <property type="match status" value="1"/>
</dbReference>
<evidence type="ECO:0000313" key="1">
    <source>
        <dbReference type="EMBL" id="MPM26934.1"/>
    </source>
</evidence>
<accession>A0A644YLE5</accession>
<dbReference type="InterPro" id="IPR019292">
    <property type="entry name" value="McrC"/>
</dbReference>
<protein>
    <submittedName>
        <fullName evidence="1">Uncharacterized protein</fullName>
    </submittedName>
</protein>
<dbReference type="PANTHER" id="PTHR38733:SF1">
    <property type="entry name" value="TYPE IV METHYL-DIRECTED RESTRICTION ENZYME ECOKMCRBC"/>
    <property type="match status" value="1"/>
</dbReference>